<dbReference type="KEGG" id="pnd:Pla175_37260"/>
<evidence type="ECO:0000256" key="5">
    <source>
        <dbReference type="ARBA" id="ARBA00022679"/>
    </source>
</evidence>
<comment type="catalytic activity">
    <reaction evidence="7 8">
        <text>4 porphobilinogen + H2O = hydroxymethylbilane + 4 NH4(+)</text>
        <dbReference type="Rhea" id="RHEA:13185"/>
        <dbReference type="ChEBI" id="CHEBI:15377"/>
        <dbReference type="ChEBI" id="CHEBI:28938"/>
        <dbReference type="ChEBI" id="CHEBI:57845"/>
        <dbReference type="ChEBI" id="CHEBI:58126"/>
        <dbReference type="EC" id="2.5.1.61"/>
    </reaction>
</comment>
<comment type="miscellaneous">
    <text evidence="8">The porphobilinogen subunits are added to the dipyrromethane group.</text>
</comment>
<comment type="similarity">
    <text evidence="3 8">Belongs to the HMBS family.</text>
</comment>
<evidence type="ECO:0000256" key="6">
    <source>
        <dbReference type="ARBA" id="ARBA00023244"/>
    </source>
</evidence>
<evidence type="ECO:0000256" key="7">
    <source>
        <dbReference type="ARBA" id="ARBA00048169"/>
    </source>
</evidence>
<keyword evidence="12" id="KW-1185">Reference proteome</keyword>
<dbReference type="Pfam" id="PF03900">
    <property type="entry name" value="Porphobil_deamC"/>
    <property type="match status" value="1"/>
</dbReference>
<comment type="function">
    <text evidence="1 8">Tetrapolymerization of the monopyrrole PBG into the hydroxymethylbilane pre-uroporphyrinogen in several discrete steps.</text>
</comment>
<dbReference type="FunFam" id="3.40.190.10:FF:000005">
    <property type="entry name" value="Porphobilinogen deaminase"/>
    <property type="match status" value="1"/>
</dbReference>
<dbReference type="PANTHER" id="PTHR11557">
    <property type="entry name" value="PORPHOBILINOGEN DEAMINASE"/>
    <property type="match status" value="1"/>
</dbReference>
<dbReference type="AlphaFoldDB" id="A0A518DFR4"/>
<reference evidence="11 12" key="1">
    <citation type="submission" date="2019-02" db="EMBL/GenBank/DDBJ databases">
        <title>Deep-cultivation of Planctomycetes and their phenomic and genomic characterization uncovers novel biology.</title>
        <authorList>
            <person name="Wiegand S."/>
            <person name="Jogler M."/>
            <person name="Boedeker C."/>
            <person name="Pinto D."/>
            <person name="Vollmers J."/>
            <person name="Rivas-Marin E."/>
            <person name="Kohn T."/>
            <person name="Peeters S.H."/>
            <person name="Heuer A."/>
            <person name="Rast P."/>
            <person name="Oberbeckmann S."/>
            <person name="Bunk B."/>
            <person name="Jeske O."/>
            <person name="Meyerdierks A."/>
            <person name="Storesund J.E."/>
            <person name="Kallscheuer N."/>
            <person name="Luecker S."/>
            <person name="Lage O.M."/>
            <person name="Pohl T."/>
            <person name="Merkel B.J."/>
            <person name="Hornburger P."/>
            <person name="Mueller R.-W."/>
            <person name="Bruemmer F."/>
            <person name="Labrenz M."/>
            <person name="Spormann A.M."/>
            <person name="Op den Camp H."/>
            <person name="Overmann J."/>
            <person name="Amann R."/>
            <person name="Jetten M.S.M."/>
            <person name="Mascher T."/>
            <person name="Medema M.H."/>
            <person name="Devos D.P."/>
            <person name="Kaster A.-K."/>
            <person name="Ovreas L."/>
            <person name="Rohde M."/>
            <person name="Galperin M.Y."/>
            <person name="Jogler C."/>
        </authorList>
    </citation>
    <scope>NUCLEOTIDE SEQUENCE [LARGE SCALE GENOMIC DNA]</scope>
    <source>
        <strain evidence="11 12">Pla175</strain>
    </source>
</reference>
<dbReference type="NCBIfam" id="TIGR00212">
    <property type="entry name" value="hemC"/>
    <property type="match status" value="1"/>
</dbReference>
<dbReference type="PROSITE" id="PS00533">
    <property type="entry name" value="PORPHOBILINOGEN_DEAM"/>
    <property type="match status" value="1"/>
</dbReference>
<proteinExistence type="inferred from homology"/>
<evidence type="ECO:0000256" key="4">
    <source>
        <dbReference type="ARBA" id="ARBA00011245"/>
    </source>
</evidence>
<dbReference type="InterPro" id="IPR022419">
    <property type="entry name" value="Porphobilin_deaminase_cofac_BS"/>
</dbReference>
<organism evidence="11 12">
    <name type="scientific">Pirellulimonas nuda</name>
    <dbReference type="NCBI Taxonomy" id="2528009"/>
    <lineage>
        <taxon>Bacteria</taxon>
        <taxon>Pseudomonadati</taxon>
        <taxon>Planctomycetota</taxon>
        <taxon>Planctomycetia</taxon>
        <taxon>Pirellulales</taxon>
        <taxon>Lacipirellulaceae</taxon>
        <taxon>Pirellulimonas</taxon>
    </lineage>
</organism>
<dbReference type="Pfam" id="PF01379">
    <property type="entry name" value="Porphobil_deam"/>
    <property type="match status" value="1"/>
</dbReference>
<dbReference type="PRINTS" id="PR00151">
    <property type="entry name" value="PORPHBDMNASE"/>
</dbReference>
<accession>A0A518DFR4</accession>
<evidence type="ECO:0000313" key="11">
    <source>
        <dbReference type="EMBL" id="QDU90323.1"/>
    </source>
</evidence>
<evidence type="ECO:0000256" key="1">
    <source>
        <dbReference type="ARBA" id="ARBA00002869"/>
    </source>
</evidence>
<dbReference type="Gene3D" id="3.30.160.40">
    <property type="entry name" value="Porphobilinogen deaminase, C-terminal domain"/>
    <property type="match status" value="1"/>
</dbReference>
<keyword evidence="5 8" id="KW-0808">Transferase</keyword>
<evidence type="ECO:0000259" key="10">
    <source>
        <dbReference type="Pfam" id="PF03900"/>
    </source>
</evidence>
<feature type="modified residue" description="S-(dipyrrolylmethanemethyl)cysteine" evidence="8">
    <location>
        <position position="244"/>
    </location>
</feature>
<dbReference type="EMBL" id="CP036291">
    <property type="protein sequence ID" value="QDU90323.1"/>
    <property type="molecule type" value="Genomic_DNA"/>
</dbReference>
<dbReference type="GO" id="GO:0006782">
    <property type="term" value="P:protoporphyrinogen IX biosynthetic process"/>
    <property type="evidence" value="ECO:0007669"/>
    <property type="project" value="UniProtKB-UniRule"/>
</dbReference>
<dbReference type="HAMAP" id="MF_00260">
    <property type="entry name" value="Porphobil_deam"/>
    <property type="match status" value="1"/>
</dbReference>
<comment type="cofactor">
    <cofactor evidence="8">
        <name>dipyrromethane</name>
        <dbReference type="ChEBI" id="CHEBI:60342"/>
    </cofactor>
    <text evidence="8">Binds 1 dipyrromethane group covalently.</text>
</comment>
<evidence type="ECO:0000256" key="3">
    <source>
        <dbReference type="ARBA" id="ARBA00005638"/>
    </source>
</evidence>
<dbReference type="InterPro" id="IPR000860">
    <property type="entry name" value="HemC"/>
</dbReference>
<evidence type="ECO:0000256" key="2">
    <source>
        <dbReference type="ARBA" id="ARBA00004735"/>
    </source>
</evidence>
<feature type="domain" description="Porphobilinogen deaminase N-terminal" evidence="9">
    <location>
        <begin position="10"/>
        <end position="215"/>
    </location>
</feature>
<dbReference type="InterPro" id="IPR022417">
    <property type="entry name" value="Porphobilin_deaminase_N"/>
</dbReference>
<dbReference type="GO" id="GO:0005737">
    <property type="term" value="C:cytoplasm"/>
    <property type="evidence" value="ECO:0007669"/>
    <property type="project" value="UniProtKB-UniRule"/>
</dbReference>
<comment type="pathway">
    <text evidence="2">Porphyrin-containing compound metabolism; protoporphyrin-IX biosynthesis; coproporphyrinogen-III from 5-aminolevulinate: step 2/4.</text>
</comment>
<name>A0A518DFR4_9BACT</name>
<comment type="subunit">
    <text evidence="4 8">Monomer.</text>
</comment>
<evidence type="ECO:0000256" key="8">
    <source>
        <dbReference type="HAMAP-Rule" id="MF_00260"/>
    </source>
</evidence>
<evidence type="ECO:0000313" key="12">
    <source>
        <dbReference type="Proteomes" id="UP000317429"/>
    </source>
</evidence>
<gene>
    <name evidence="8 11" type="primary">hemC</name>
    <name evidence="11" type="ORF">Pla175_37260</name>
</gene>
<evidence type="ECO:0000259" key="9">
    <source>
        <dbReference type="Pfam" id="PF01379"/>
    </source>
</evidence>
<dbReference type="GO" id="GO:0004418">
    <property type="term" value="F:hydroxymethylbilane synthase activity"/>
    <property type="evidence" value="ECO:0007669"/>
    <property type="project" value="UniProtKB-UniRule"/>
</dbReference>
<dbReference type="PIRSF" id="PIRSF001438">
    <property type="entry name" value="4pyrrol_synth_OHMeBilane_synth"/>
    <property type="match status" value="1"/>
</dbReference>
<dbReference type="Gene3D" id="3.40.190.10">
    <property type="entry name" value="Periplasmic binding protein-like II"/>
    <property type="match status" value="2"/>
</dbReference>
<dbReference type="SUPFAM" id="SSF54782">
    <property type="entry name" value="Porphobilinogen deaminase (hydroxymethylbilane synthase), C-terminal domain"/>
    <property type="match status" value="1"/>
</dbReference>
<sequence length="306" mass="31953">MTEPVVGAPIRLGTRGSRLARWQADWVAGELQKQGCPVEIVPIVTEGDVQQAGPVEAIGSQGVFTKAIQRALVAREIDLAVHSLKDLPTAPVPGLMLAAAPPREAVGDALVSPVADSLDGLPPGARVGTGSRRRRSQLLHRRPDLRVGDIRGNVETRLAKLDSGEFDAIVLAQAGLQRLGLADRITAQIPSDQMLPAPGQGSLGIECRADDSATRAAAALLDCAATHAAVTAERAALARLEGGCMAALGAWGRFQGGRLLLSVVVLSDDGQRRLFEEGAGDDPQALGVEVADRLLARGAAQLLRAR</sequence>
<dbReference type="RefSeq" id="WP_145288579.1">
    <property type="nucleotide sequence ID" value="NZ_CP036291.1"/>
</dbReference>
<dbReference type="EC" id="2.5.1.61" evidence="8"/>
<dbReference type="OrthoDB" id="9810298at2"/>
<dbReference type="Proteomes" id="UP000317429">
    <property type="component" value="Chromosome"/>
</dbReference>
<protein>
    <recommendedName>
        <fullName evidence="8">Porphobilinogen deaminase</fullName>
        <shortName evidence="8">PBG</shortName>
        <ecNumber evidence="8">2.5.1.61</ecNumber>
    </recommendedName>
    <alternativeName>
        <fullName evidence="8">Hydroxymethylbilane synthase</fullName>
        <shortName evidence="8">HMBS</shortName>
    </alternativeName>
    <alternativeName>
        <fullName evidence="8">Pre-uroporphyrinogen synthase</fullName>
    </alternativeName>
</protein>
<feature type="domain" description="Porphobilinogen deaminase C-terminal" evidence="10">
    <location>
        <begin position="229"/>
        <end position="295"/>
    </location>
</feature>
<dbReference type="InterPro" id="IPR022418">
    <property type="entry name" value="Porphobilinogen_deaminase_C"/>
</dbReference>
<dbReference type="SUPFAM" id="SSF53850">
    <property type="entry name" value="Periplasmic binding protein-like II"/>
    <property type="match status" value="1"/>
</dbReference>
<dbReference type="PANTHER" id="PTHR11557:SF0">
    <property type="entry name" value="PORPHOBILINOGEN DEAMINASE"/>
    <property type="match status" value="1"/>
</dbReference>
<keyword evidence="6 8" id="KW-0627">Porphyrin biosynthesis</keyword>
<dbReference type="InterPro" id="IPR036803">
    <property type="entry name" value="Porphobilinogen_deaminase_C_sf"/>
</dbReference>